<dbReference type="Proteomes" id="UP000886998">
    <property type="component" value="Unassembled WGS sequence"/>
</dbReference>
<dbReference type="AlphaFoldDB" id="A0A8X7BSC8"/>
<proteinExistence type="predicted"/>
<accession>A0A8X7BSC8</accession>
<dbReference type="EMBL" id="BMAV01003442">
    <property type="protein sequence ID" value="GFY43036.1"/>
    <property type="molecule type" value="Genomic_DNA"/>
</dbReference>
<gene>
    <name evidence="1" type="ORF">TNIN_357221</name>
</gene>
<evidence type="ECO:0000313" key="1">
    <source>
        <dbReference type="EMBL" id="GFY43036.1"/>
    </source>
</evidence>
<name>A0A8X7BSC8_9ARAC</name>
<keyword evidence="2" id="KW-1185">Reference proteome</keyword>
<reference evidence="1" key="1">
    <citation type="submission" date="2020-08" db="EMBL/GenBank/DDBJ databases">
        <title>Multicomponent nature underlies the extraordinary mechanical properties of spider dragline silk.</title>
        <authorList>
            <person name="Kono N."/>
            <person name="Nakamura H."/>
            <person name="Mori M."/>
            <person name="Yoshida Y."/>
            <person name="Ohtoshi R."/>
            <person name="Malay A.D."/>
            <person name="Moran D.A.P."/>
            <person name="Tomita M."/>
            <person name="Numata K."/>
            <person name="Arakawa K."/>
        </authorList>
    </citation>
    <scope>NUCLEOTIDE SEQUENCE</scope>
</reference>
<organism evidence="1 2">
    <name type="scientific">Trichonephila inaurata madagascariensis</name>
    <dbReference type="NCBI Taxonomy" id="2747483"/>
    <lineage>
        <taxon>Eukaryota</taxon>
        <taxon>Metazoa</taxon>
        <taxon>Ecdysozoa</taxon>
        <taxon>Arthropoda</taxon>
        <taxon>Chelicerata</taxon>
        <taxon>Arachnida</taxon>
        <taxon>Araneae</taxon>
        <taxon>Araneomorphae</taxon>
        <taxon>Entelegynae</taxon>
        <taxon>Araneoidea</taxon>
        <taxon>Nephilidae</taxon>
        <taxon>Trichonephila</taxon>
        <taxon>Trichonephila inaurata</taxon>
    </lineage>
</organism>
<protein>
    <submittedName>
        <fullName evidence="1">Uncharacterized protein</fullName>
    </submittedName>
</protein>
<sequence length="92" mass="10898">MTNATAPVNIKPTEIFSKSYELYQTENELYHKVPGVWQFWDFERRVGWVEFLLPLVDHLYVFLIEISNRIFNSQNETFGGEVEKGKEGKERI</sequence>
<evidence type="ECO:0000313" key="2">
    <source>
        <dbReference type="Proteomes" id="UP000886998"/>
    </source>
</evidence>
<comment type="caution">
    <text evidence="1">The sequence shown here is derived from an EMBL/GenBank/DDBJ whole genome shotgun (WGS) entry which is preliminary data.</text>
</comment>